<accession>A0ABP0S2I2</accession>
<reference evidence="3 4" key="1">
    <citation type="submission" date="2024-02" db="EMBL/GenBank/DDBJ databases">
        <authorList>
            <person name="Chen Y."/>
            <person name="Shah S."/>
            <person name="Dougan E. K."/>
            <person name="Thang M."/>
            <person name="Chan C."/>
        </authorList>
    </citation>
    <scope>NUCLEOTIDE SEQUENCE [LARGE SCALE GENOMIC DNA]</scope>
</reference>
<comment type="caution">
    <text evidence="3">The sequence shown here is derived from an EMBL/GenBank/DDBJ whole genome shotgun (WGS) entry which is preliminary data.</text>
</comment>
<dbReference type="Proteomes" id="UP001642464">
    <property type="component" value="Unassembled WGS sequence"/>
</dbReference>
<sequence length="1063" mass="116608">MDWHSGVRAVVSIEKVEGGVALAVVLACRTPVVLVLRPELLPHCHESRVVVVRNFQVAWCHGRVRFILDTPSALGEPVVIFQPHLDCTTPISTVELFSGLGGWHEGMRVAQKCTRALIDFDHQVSAATAHRLKTEVLSPSAFYGKAVAGSVGSAVVVCANTSDRHLSSLGDRIYSSQGMGEDFFEARRQAGNAMTIGHAVLGIAKVDAVLGPLSPFRPTLDLSELASKIEQHRTGLSAFQVTVQGDFMVLTPVDEFGSFAPTPSKRPRVEDSAIISPTVPFGILEPAATAVLPFEPEFVMAHQLEPSAGSVGQTRSGGIIFLAHKEGHWMMVCHGAPREPLSAFVQRGLPHAKREHFTAFWDDCTEALWDDEILACPAKKITFDPVKYSVKCSYDDNTGRTFRADVTSTVRGAIAATATAIQRNPESLALLHNDTPLKYDDFLSELEVSALQVKFRMVSPAHCAVRILLPDVAAAVSWRIVIKGLYHDEQTPIERLLRDQISSFEIEWDTMDVPELEVIAFRLCPLRGGAKKGPMDDVLSAALEGHGVPRDQLQSRLKLFKDRCDISELKDCLDDDSKLWSRTKTLANDGRVRLVTAAELNEWKKKNNGGVKPNSKPPSQAANRPAERGRVQEDEISPDGIEANAFDKFDNCITVPAHWKKSGEPLVLRSALVNVGDTSIEFQLQVPVLEVPQVIATVVEFCILRKHTASWSETALPLNYLGKRVTVLRGPNLLSYWALKTFGDDRKPAAHSKATSWRGFFKVADTLLDNVLMKSGIAGIFMTPKGDDHKADARFVPIPITTGTLDDAWNKSTGCEHALGVALWGDRFAVRCRRERAEQARKIIAPDAAYIDCPAVDPQADLYVLRHATWIVAAKDPPKTQHVGLNGTLVIIEPLRKAKGPSLTLVARHVQMGVQMQFDDAGRVAQASAVSRMAEVKCEIQAQIAAEVGAQLRQAHDKMDKLNDTVLALQKANEEKINATAQSVEHMREEASFTKQKLHELEKSNAATTQTLVASMERLMGQMEKNMNSKLDTIKSDVVGRLAEVEESVGMGKRARKETDGAL</sequence>
<protein>
    <submittedName>
        <fullName evidence="3">Uncharacterized protein</fullName>
    </submittedName>
</protein>
<evidence type="ECO:0000313" key="4">
    <source>
        <dbReference type="Proteomes" id="UP001642464"/>
    </source>
</evidence>
<dbReference type="EMBL" id="CAXAMM010042762">
    <property type="protein sequence ID" value="CAK9106572.1"/>
    <property type="molecule type" value="Genomic_DNA"/>
</dbReference>
<keyword evidence="1" id="KW-0175">Coiled coil</keyword>
<evidence type="ECO:0000256" key="1">
    <source>
        <dbReference type="SAM" id="Coils"/>
    </source>
</evidence>
<feature type="coiled-coil region" evidence="1">
    <location>
        <begin position="945"/>
        <end position="1004"/>
    </location>
</feature>
<evidence type="ECO:0000313" key="3">
    <source>
        <dbReference type="EMBL" id="CAK9106572.1"/>
    </source>
</evidence>
<keyword evidence="4" id="KW-1185">Reference proteome</keyword>
<evidence type="ECO:0000256" key="2">
    <source>
        <dbReference type="SAM" id="MobiDB-lite"/>
    </source>
</evidence>
<name>A0ABP0S2I2_9DINO</name>
<gene>
    <name evidence="3" type="ORF">SCF082_LOCUS49633</name>
</gene>
<organism evidence="3 4">
    <name type="scientific">Durusdinium trenchii</name>
    <dbReference type="NCBI Taxonomy" id="1381693"/>
    <lineage>
        <taxon>Eukaryota</taxon>
        <taxon>Sar</taxon>
        <taxon>Alveolata</taxon>
        <taxon>Dinophyceae</taxon>
        <taxon>Suessiales</taxon>
        <taxon>Symbiodiniaceae</taxon>
        <taxon>Durusdinium</taxon>
    </lineage>
</organism>
<proteinExistence type="predicted"/>
<feature type="region of interest" description="Disordered" evidence="2">
    <location>
        <begin position="605"/>
        <end position="632"/>
    </location>
</feature>